<dbReference type="PANTHER" id="PTHR43065:SF42">
    <property type="entry name" value="TWO-COMPONENT SENSOR PPRA"/>
    <property type="match status" value="1"/>
</dbReference>
<dbReference type="RefSeq" id="WP_098502652.1">
    <property type="nucleotide sequence ID" value="NZ_PDJQ01000001.1"/>
</dbReference>
<dbReference type="SUPFAM" id="SSF55781">
    <property type="entry name" value="GAF domain-like"/>
    <property type="match status" value="11"/>
</dbReference>
<dbReference type="PROSITE" id="PS50110">
    <property type="entry name" value="RESPONSE_REGULATORY"/>
    <property type="match status" value="1"/>
</dbReference>
<dbReference type="Gene3D" id="3.30.450.20">
    <property type="entry name" value="PAS domain"/>
    <property type="match status" value="1"/>
</dbReference>
<dbReference type="EMBL" id="PDJQ01000001">
    <property type="protein sequence ID" value="PFG73179.1"/>
    <property type="molecule type" value="Genomic_DNA"/>
</dbReference>
<dbReference type="Pfam" id="PF01590">
    <property type="entry name" value="GAF"/>
    <property type="match status" value="3"/>
</dbReference>
<dbReference type="SUPFAM" id="SSF55874">
    <property type="entry name" value="ATPase domain of HSP90 chaperone/DNA topoisomerase II/histidine kinase"/>
    <property type="match status" value="1"/>
</dbReference>
<dbReference type="Gene3D" id="3.30.565.10">
    <property type="entry name" value="Histidine kinase-like ATPase, C-terminal domain"/>
    <property type="match status" value="1"/>
</dbReference>
<evidence type="ECO:0000256" key="5">
    <source>
        <dbReference type="ARBA" id="ARBA00022777"/>
    </source>
</evidence>
<evidence type="ECO:0000256" key="6">
    <source>
        <dbReference type="ARBA" id="ARBA00023012"/>
    </source>
</evidence>
<dbReference type="InterPro" id="IPR011006">
    <property type="entry name" value="CheY-like_superfamily"/>
</dbReference>
<name>A0A2A9HEE6_TEPT2</name>
<dbReference type="InterPro" id="IPR003661">
    <property type="entry name" value="HisK_dim/P_dom"/>
</dbReference>
<dbReference type="Gene3D" id="3.40.50.2300">
    <property type="match status" value="1"/>
</dbReference>
<dbReference type="SMART" id="SM00387">
    <property type="entry name" value="HATPase_c"/>
    <property type="match status" value="1"/>
</dbReference>
<dbReference type="InterPro" id="IPR013656">
    <property type="entry name" value="PAS_4"/>
</dbReference>
<dbReference type="InterPro" id="IPR005467">
    <property type="entry name" value="His_kinase_dom"/>
</dbReference>
<reference evidence="10 11" key="1">
    <citation type="submission" date="2017-09" db="EMBL/GenBank/DDBJ databases">
        <title>Sequencing the genomes of two abundant thermophiles in Great Basin hot springs: Thermocrinis jamiesonii and novel Chloroflexi Thermoflexus hugenholtzii.</title>
        <authorList>
            <person name="Hedlund B."/>
        </authorList>
    </citation>
    <scope>NUCLEOTIDE SEQUENCE [LARGE SCALE GENOMIC DNA]</scope>
    <source>
        <strain evidence="10 11">G233</strain>
    </source>
</reference>
<evidence type="ECO:0000259" key="8">
    <source>
        <dbReference type="PROSITE" id="PS50109"/>
    </source>
</evidence>
<dbReference type="SMART" id="SM00388">
    <property type="entry name" value="HisKA"/>
    <property type="match status" value="1"/>
</dbReference>
<dbReference type="Proteomes" id="UP000223071">
    <property type="component" value="Unassembled WGS sequence"/>
</dbReference>
<dbReference type="SUPFAM" id="SSF47384">
    <property type="entry name" value="Homodimeric domain of signal transducing histidine kinase"/>
    <property type="match status" value="1"/>
</dbReference>
<dbReference type="CDD" id="cd00082">
    <property type="entry name" value="HisKA"/>
    <property type="match status" value="1"/>
</dbReference>
<dbReference type="InterPro" id="IPR001789">
    <property type="entry name" value="Sig_transdc_resp-reg_receiver"/>
</dbReference>
<dbReference type="SMART" id="SM00448">
    <property type="entry name" value="REC"/>
    <property type="match status" value="1"/>
</dbReference>
<sequence length="2436" mass="259903">MAPGQSVTPGDRALLQELAVVAAGSGPLSERFPRFAAPLCEATGADLLLLAVTEGDGATARVAGSWPVEHPPALVGRVLPAESLGLELGAALAHGEVLRTGAGEHPAAEALAGLGYGTGWVCTLVDRGEPVGLVLAAFRDGAPDERARALLRAAADLLAAAAAREREMRRAMTAAARARAAAELAAGLSRGDSFETLFTALAGLLPEALPVDYLGLVLRGPGGFALVGETPAGVHRGLPPTAEGNAFIEQLAAQGDVLQFRPEAGASPDDGLALAGYGRAAIGVIREGAATAGLLIVARQSRRRFDDEELAFLGLLRSLLSQALTGQLQQRRAMEAASRARVLNELAVHLSVGTPLAVVFRELTRLLPEALTFDWVALAAVDPAGAALEVVGAEPEGMLRAGMAFPLQMAPPPPVAFGADGMYEYDPAKAVTEFGKAVGRAGYRRGLVARLFDEGRLVGSLNLARREAAPFSAEEREFVGALARLLAVAVGNRRRLFEATRLAERTRILNELALLLNQGEGPEAFFAALAHRLQAVLDFDGLGLWVASGPEHFRAVDSLRRRTVQPGDVARRESFGTLFERLTERTVVEAPIEDFGGPIAARSQAAGVQRVAAVALRHEGRDEGLLLLSRMSERPYDAEELAHLETVGALLGQALANHRKVQERLGEAVRRQALSEITALLEGGSDVREHFDTLAQTLLQAVGFDLLSITYRDPATGAYLPIRSHRLDIDDDPEFREESIPETAEAGGIIQYRTERNPRRVPQALHRAGYRRAATAVMTSAEGPEGLLTIGRREDEQFTDEELEFIRLVAALLGQAVANRRGAEARRREEEEQRVVAAAAAAVAKERDPRKLAAALVEAVRGFIPEPEVRIAFLRGGELEVVRERGDELRVPVGPNVGRAIAEGVPAVFGPEDPAVSEVARREMAESGIVSRIAAPARAGGETVGMLLLFSKAPAFRPGAREARLAQLIADFLGPAMANMLALERERQEAEDQAIVAAAAAAVAREDDALAITHALTEAARRFVPAPFVTFGFLEGETAVFLNRAGPPTTVPLGANFREALDQGVAVVPAAAGRASQAGALPELQALGIQAHIIAAATSAGTPVGLLVVGSRDPAFSPGERETRLVRLIADIAGPAMANARAAERARLEAEDQRLLAEIAAVAARESTPDAITVALQRPLRSLVPLPIIAFGFREGERLVFPLGDGTVFESEIDAYAQLAEAEGQTYANSLPDDIDPRSPLWRMGAKAASTTVARAGGRTLGFLVVASRDQEYRFGERELRLLRLIAQIVGPAMENARAAQRAREDAEEQRFLAEAARIAAAAADERELVRGLGRHFRTLVPASRFDLLVRREDGDLESVAVPGLLFPFDANLARTSSEGQVVASPADPRESEESRRRMQELGIVTYVSTRLAAGGREIGTFWIGSGDPDYRPTERHLRIFRMAADLAGPALASLLELRRRQEEAEEQRFLADAAAAAARATTDVQFLAGLEELFGRAVPQARIGFFYLDGEELVNPVDGSRWTAGPALRRAISAGQSVDTVDTSDALPENRARIAAAGLRRWVTTAAASEGEFIGVLVVGTGDAAYQFSERDLRRCRLVADIAGPAMANFRERRRRLEEAEDERVVASVAAAAAAARTIAEVVNCLPAALGARVPGAYAMYGFVEGDSIAYQVTDPEGLRVIGQEELVMQFSPVGRAALATGQGVGDLAPYRDRFYGELGLCAYALTAYHAAGGIPGMLMVASRDPSFRFGPRELALLRRVTGIVGPVIETVRAQAERDRQAEEERILAEASAAAATAQGPTAILRAVLPALERFVPQPFAAFGRFDGDVLAWPHLLGGELRLPVLPHEAEARRTGQAVVPGEALPASHFGPNFGFSTVSYTASYSGGAATGLLLVASRLPGHRFSERDLALIRRIAQVVGPAVEASIATQERERQAAIYGLILRSLSEAVILSDASGRTVFANALGREIVRAIDPEGRATTLEEAAAMLPEDLREAFRAAVEEGKGSRGRTSLTIGGETRWFDYEYVPLADPQLRVLTVAADVTEEVRREEEEERKRERMEQASRLAALGELIGGVAHELNNPLTAILGFAEVLALSDTTGQMGEELGIIQKEALRARNIVRDLLFIARPGTVEHGPVGLAEVVGHVQRLRERAWQAAGIDVQVALAEELTAWGNEHQLTQVLINLVTNAEHALEGRATRRIVIEGGRDERGNIRIAVSDTGAGMDEATRARIFEPFFTTKQGFGTGLGLSLSYSIIQSHGGTIDCISAPGVGTTFVITLPAPPGDAGRGDETGAPAPGRQATVLVIDDEPSLRKVCRRLVESLGHRCLEAEKSARALELAAQADPDIVLCDYRLATETADAVFAGFEAQLPHLIPRTILATGATTDAGVAALIERYGVELLPKPYGIEDISRILRERLGEDGTEAPTQAGSSG</sequence>
<dbReference type="PRINTS" id="PR00344">
    <property type="entry name" value="BCTRLSENSOR"/>
</dbReference>
<dbReference type="InterPro" id="IPR036097">
    <property type="entry name" value="HisK_dim/P_sf"/>
</dbReference>
<evidence type="ECO:0000256" key="1">
    <source>
        <dbReference type="ARBA" id="ARBA00000085"/>
    </source>
</evidence>
<dbReference type="InterPro" id="IPR035965">
    <property type="entry name" value="PAS-like_dom_sf"/>
</dbReference>
<keyword evidence="3 7" id="KW-0597">Phosphoprotein</keyword>
<dbReference type="SMART" id="SM00065">
    <property type="entry name" value="GAF"/>
    <property type="match status" value="8"/>
</dbReference>
<evidence type="ECO:0000256" key="4">
    <source>
        <dbReference type="ARBA" id="ARBA00022679"/>
    </source>
</evidence>
<dbReference type="InterPro" id="IPR029016">
    <property type="entry name" value="GAF-like_dom_sf"/>
</dbReference>
<evidence type="ECO:0000256" key="7">
    <source>
        <dbReference type="PROSITE-ProRule" id="PRU00169"/>
    </source>
</evidence>
<dbReference type="PANTHER" id="PTHR43065">
    <property type="entry name" value="SENSOR HISTIDINE KINASE"/>
    <property type="match status" value="1"/>
</dbReference>
<dbReference type="Pfam" id="PF02518">
    <property type="entry name" value="HATPase_c"/>
    <property type="match status" value="1"/>
</dbReference>
<keyword evidence="5 10" id="KW-0418">Kinase</keyword>
<feature type="domain" description="Histidine kinase" evidence="8">
    <location>
        <begin position="2077"/>
        <end position="2286"/>
    </location>
</feature>
<evidence type="ECO:0000313" key="10">
    <source>
        <dbReference type="EMBL" id="PFG73179.1"/>
    </source>
</evidence>
<organism evidence="10 11">
    <name type="scientific">Tepidiforma thermophila (strain KCTC 52669 / CGMCC 1.13589 / G233)</name>
    <dbReference type="NCBI Taxonomy" id="2761530"/>
    <lineage>
        <taxon>Bacteria</taxon>
        <taxon>Bacillati</taxon>
        <taxon>Chloroflexota</taxon>
        <taxon>Tepidiformia</taxon>
        <taxon>Tepidiformales</taxon>
        <taxon>Tepidiformaceae</taxon>
        <taxon>Tepidiforma</taxon>
    </lineage>
</organism>
<dbReference type="Pfam" id="PF00512">
    <property type="entry name" value="HisKA"/>
    <property type="match status" value="1"/>
</dbReference>
<feature type="domain" description="Response regulatory" evidence="9">
    <location>
        <begin position="2305"/>
        <end position="2421"/>
    </location>
</feature>
<dbReference type="PROSITE" id="PS50109">
    <property type="entry name" value="HIS_KIN"/>
    <property type="match status" value="1"/>
</dbReference>
<evidence type="ECO:0000256" key="2">
    <source>
        <dbReference type="ARBA" id="ARBA00012438"/>
    </source>
</evidence>
<dbReference type="Gene3D" id="3.30.450.40">
    <property type="match status" value="10"/>
</dbReference>
<dbReference type="InterPro" id="IPR004358">
    <property type="entry name" value="Sig_transdc_His_kin-like_C"/>
</dbReference>
<proteinExistence type="predicted"/>
<comment type="caution">
    <text evidence="10">The sequence shown here is derived from an EMBL/GenBank/DDBJ whole genome shotgun (WGS) entry which is preliminary data.</text>
</comment>
<keyword evidence="6" id="KW-0902">Two-component regulatory system</keyword>
<dbReference type="SUPFAM" id="SSF55785">
    <property type="entry name" value="PYP-like sensor domain (PAS domain)"/>
    <property type="match status" value="1"/>
</dbReference>
<gene>
    <name evidence="10" type="ORF">A9A59_0374</name>
</gene>
<feature type="modified residue" description="4-aspartylphosphate" evidence="7">
    <location>
        <position position="2354"/>
    </location>
</feature>
<dbReference type="InterPro" id="IPR003594">
    <property type="entry name" value="HATPase_dom"/>
</dbReference>
<dbReference type="GO" id="GO:0000155">
    <property type="term" value="F:phosphorelay sensor kinase activity"/>
    <property type="evidence" value="ECO:0007669"/>
    <property type="project" value="InterPro"/>
</dbReference>
<dbReference type="EC" id="2.7.13.3" evidence="2"/>
<evidence type="ECO:0000259" key="9">
    <source>
        <dbReference type="PROSITE" id="PS50110"/>
    </source>
</evidence>
<evidence type="ECO:0000313" key="11">
    <source>
        <dbReference type="Proteomes" id="UP000223071"/>
    </source>
</evidence>
<dbReference type="SUPFAM" id="SSF52172">
    <property type="entry name" value="CheY-like"/>
    <property type="match status" value="1"/>
</dbReference>
<keyword evidence="11" id="KW-1185">Reference proteome</keyword>
<evidence type="ECO:0000256" key="3">
    <source>
        <dbReference type="ARBA" id="ARBA00022553"/>
    </source>
</evidence>
<comment type="catalytic activity">
    <reaction evidence="1">
        <text>ATP + protein L-histidine = ADP + protein N-phospho-L-histidine.</text>
        <dbReference type="EC" id="2.7.13.3"/>
    </reaction>
</comment>
<keyword evidence="4" id="KW-0808">Transferase</keyword>
<dbReference type="Pfam" id="PF00072">
    <property type="entry name" value="Response_reg"/>
    <property type="match status" value="1"/>
</dbReference>
<dbReference type="InterPro" id="IPR003018">
    <property type="entry name" value="GAF"/>
</dbReference>
<dbReference type="InterPro" id="IPR036890">
    <property type="entry name" value="HATPase_C_sf"/>
</dbReference>
<dbReference type="CDD" id="cd00156">
    <property type="entry name" value="REC"/>
    <property type="match status" value="1"/>
</dbReference>
<dbReference type="Pfam" id="PF08448">
    <property type="entry name" value="PAS_4"/>
    <property type="match status" value="1"/>
</dbReference>
<protein>
    <recommendedName>
        <fullName evidence="2">histidine kinase</fullName>
        <ecNumber evidence="2">2.7.13.3</ecNumber>
    </recommendedName>
</protein>
<accession>A0A2A9HEE6</accession>
<dbReference type="Gene3D" id="1.10.287.130">
    <property type="match status" value="1"/>
</dbReference>